<feature type="region of interest" description="Disordered" evidence="2">
    <location>
        <begin position="33"/>
        <end position="54"/>
    </location>
</feature>
<reference evidence="4" key="1">
    <citation type="submission" date="2022-10" db="EMBL/GenBank/DDBJ databases">
        <title>Culturing micro-colonial fungi from biological soil crusts in the Mojave desert and describing Neophaeococcomyces mojavensis, and introducing the new genera and species Taxawa tesnikishii.</title>
        <authorList>
            <person name="Kurbessoian T."/>
            <person name="Stajich J.E."/>
        </authorList>
    </citation>
    <scope>NUCLEOTIDE SEQUENCE</scope>
    <source>
        <strain evidence="4">TK_35</strain>
    </source>
</reference>
<dbReference type="GO" id="GO:0043386">
    <property type="term" value="P:mycotoxin biosynthetic process"/>
    <property type="evidence" value="ECO:0007669"/>
    <property type="project" value="InterPro"/>
</dbReference>
<evidence type="ECO:0000256" key="1">
    <source>
        <dbReference type="ARBA" id="ARBA00035112"/>
    </source>
</evidence>
<evidence type="ECO:0008006" key="6">
    <source>
        <dbReference type="Google" id="ProtNLM"/>
    </source>
</evidence>
<sequence>MGDSSVTAIVTPSHHLIQILRLYFSGLGSKKDASTKKDEEEQQPFMEGIKSSSSWPNRDEGMLVQRSNNSCQRTFGTALTIINVVLFCLTTAFLVLINRSRRISSSSSVNTSPYQKPEFNSALKQLSSYSPIFDALDLGSKTVQFDGRFYNDTSIYRGDPSPEVDKAWQFLDHDIWTVSEDTVRRVHKDPSRAIKVDSKWGMGDDAYIATYDFVHQIHCLNTLRKEIHYGRYWNSTPPSEMHLAHRNHCLHMLLQAIVCHADVDVITYEWVYVDDPETGARSYTPWPDFNSVKKCRDFDTLYTWMEDHVPKQSKALYENIEKPADAPARSIYDT</sequence>
<evidence type="ECO:0000313" key="5">
    <source>
        <dbReference type="Proteomes" id="UP001172681"/>
    </source>
</evidence>
<dbReference type="EMBL" id="JAPDRN010000134">
    <property type="protein sequence ID" value="KAJ9619130.1"/>
    <property type="molecule type" value="Genomic_DNA"/>
</dbReference>
<organism evidence="4 5">
    <name type="scientific">Knufia peltigerae</name>
    <dbReference type="NCBI Taxonomy" id="1002370"/>
    <lineage>
        <taxon>Eukaryota</taxon>
        <taxon>Fungi</taxon>
        <taxon>Dikarya</taxon>
        <taxon>Ascomycota</taxon>
        <taxon>Pezizomycotina</taxon>
        <taxon>Eurotiomycetes</taxon>
        <taxon>Chaetothyriomycetidae</taxon>
        <taxon>Chaetothyriales</taxon>
        <taxon>Trichomeriaceae</taxon>
        <taxon>Knufia</taxon>
    </lineage>
</organism>
<protein>
    <recommendedName>
        <fullName evidence="6">Tat pathway signal sequence</fullName>
    </recommendedName>
</protein>
<accession>A0AA39CS11</accession>
<evidence type="ECO:0000313" key="4">
    <source>
        <dbReference type="EMBL" id="KAJ9619130.1"/>
    </source>
</evidence>
<evidence type="ECO:0000256" key="2">
    <source>
        <dbReference type="SAM" id="MobiDB-lite"/>
    </source>
</evidence>
<dbReference type="Pfam" id="PF11807">
    <property type="entry name" value="UstYa"/>
    <property type="match status" value="1"/>
</dbReference>
<keyword evidence="3" id="KW-0812">Transmembrane</keyword>
<keyword evidence="3" id="KW-0472">Membrane</keyword>
<dbReference type="AlphaFoldDB" id="A0AA39CS11"/>
<name>A0AA39CS11_9EURO</name>
<feature type="transmembrane region" description="Helical" evidence="3">
    <location>
        <begin position="75"/>
        <end position="97"/>
    </location>
</feature>
<proteinExistence type="inferred from homology"/>
<keyword evidence="3" id="KW-1133">Transmembrane helix</keyword>
<comment type="caution">
    <text evidence="4">The sequence shown here is derived from an EMBL/GenBank/DDBJ whole genome shotgun (WGS) entry which is preliminary data.</text>
</comment>
<keyword evidence="5" id="KW-1185">Reference proteome</keyword>
<gene>
    <name evidence="4" type="ORF">H2204_012777</name>
</gene>
<dbReference type="PANTHER" id="PTHR33365">
    <property type="entry name" value="YALI0B05434P"/>
    <property type="match status" value="1"/>
</dbReference>
<evidence type="ECO:0000256" key="3">
    <source>
        <dbReference type="SAM" id="Phobius"/>
    </source>
</evidence>
<comment type="similarity">
    <text evidence="1">Belongs to the ustYa family.</text>
</comment>
<dbReference type="PANTHER" id="PTHR33365:SF14">
    <property type="entry name" value="TAT PATHWAY SIGNAL SEQUENCE"/>
    <property type="match status" value="1"/>
</dbReference>
<dbReference type="InterPro" id="IPR021765">
    <property type="entry name" value="UstYa-like"/>
</dbReference>
<dbReference type="Proteomes" id="UP001172681">
    <property type="component" value="Unassembled WGS sequence"/>
</dbReference>